<evidence type="ECO:0000256" key="2">
    <source>
        <dbReference type="SAM" id="Phobius"/>
    </source>
</evidence>
<dbReference type="STRING" id="35622.SAMN04489764_2882"/>
<feature type="region of interest" description="Disordered" evidence="1">
    <location>
        <begin position="183"/>
        <end position="244"/>
    </location>
</feature>
<dbReference type="AlphaFoldDB" id="A0A1H1FB44"/>
<dbReference type="OrthoDB" id="3401874at2"/>
<feature type="region of interest" description="Disordered" evidence="1">
    <location>
        <begin position="48"/>
        <end position="88"/>
    </location>
</feature>
<feature type="compositionally biased region" description="Acidic residues" evidence="1">
    <location>
        <begin position="201"/>
        <end position="215"/>
    </location>
</feature>
<evidence type="ECO:0000313" key="3">
    <source>
        <dbReference type="EMBL" id="SDQ97974.1"/>
    </source>
</evidence>
<proteinExistence type="predicted"/>
<feature type="compositionally biased region" description="Low complexity" evidence="1">
    <location>
        <begin position="48"/>
        <end position="71"/>
    </location>
</feature>
<keyword evidence="4" id="KW-1185">Reference proteome</keyword>
<keyword evidence="2" id="KW-1133">Transmembrane helix</keyword>
<organism evidence="3 4">
    <name type="scientific">Thermostaphylospora chromogena</name>
    <dbReference type="NCBI Taxonomy" id="35622"/>
    <lineage>
        <taxon>Bacteria</taxon>
        <taxon>Bacillati</taxon>
        <taxon>Actinomycetota</taxon>
        <taxon>Actinomycetes</taxon>
        <taxon>Streptosporangiales</taxon>
        <taxon>Thermomonosporaceae</taxon>
        <taxon>Thermostaphylospora</taxon>
    </lineage>
</organism>
<accession>A0A1H1FB44</accession>
<evidence type="ECO:0000313" key="4">
    <source>
        <dbReference type="Proteomes" id="UP000217103"/>
    </source>
</evidence>
<dbReference type="RefSeq" id="WP_093259505.1">
    <property type="nucleotide sequence ID" value="NZ_FNKK01000002.1"/>
</dbReference>
<evidence type="ECO:0000256" key="1">
    <source>
        <dbReference type="SAM" id="MobiDB-lite"/>
    </source>
</evidence>
<feature type="transmembrane region" description="Helical" evidence="2">
    <location>
        <begin position="27"/>
        <end position="49"/>
    </location>
</feature>
<name>A0A1H1FB44_9ACTN</name>
<sequence>MTPGSDEFNTVETPKGEPPRRRVPRPVMLAAATALVVVAGGGVAAAATLSPAPAPSTSGTATQAPAASPTSSPAPPGRERRHPGPGMGLHAALHGEFVVPDGRGGYVTRVIQYGEVTAADQDSVTVRSEDGHTREYTLDGETRTMIPEEDRDTLQAGDVVEVMATVNGQAAVADAVLVDCWEDRNDDSDDDGGRRDRSGDPDDADEPDDREEPDGPNESARPGAMDDWAEPSYGAAWPMSHRPL</sequence>
<feature type="region of interest" description="Disordered" evidence="1">
    <location>
        <begin position="1"/>
        <end position="25"/>
    </location>
</feature>
<keyword evidence="2" id="KW-0472">Membrane</keyword>
<protein>
    <recommendedName>
        <fullName evidence="5">DUF5666 domain-containing protein</fullName>
    </recommendedName>
</protein>
<reference evidence="3 4" key="1">
    <citation type="submission" date="2016-10" db="EMBL/GenBank/DDBJ databases">
        <authorList>
            <person name="de Groot N.N."/>
        </authorList>
    </citation>
    <scope>NUCLEOTIDE SEQUENCE [LARGE SCALE GENOMIC DNA]</scope>
    <source>
        <strain evidence="3 4">DSM 43794</strain>
    </source>
</reference>
<dbReference type="Proteomes" id="UP000217103">
    <property type="component" value="Unassembled WGS sequence"/>
</dbReference>
<keyword evidence="2" id="KW-0812">Transmembrane</keyword>
<dbReference type="EMBL" id="FNKK01000002">
    <property type="protein sequence ID" value="SDQ97974.1"/>
    <property type="molecule type" value="Genomic_DNA"/>
</dbReference>
<feature type="compositionally biased region" description="Basic and acidic residues" evidence="1">
    <location>
        <begin position="191"/>
        <end position="200"/>
    </location>
</feature>
<evidence type="ECO:0008006" key="5">
    <source>
        <dbReference type="Google" id="ProtNLM"/>
    </source>
</evidence>
<gene>
    <name evidence="3" type="ORF">SAMN04489764_2882</name>
</gene>